<keyword evidence="2" id="KW-1185">Reference proteome</keyword>
<evidence type="ECO:0000313" key="1">
    <source>
        <dbReference type="EMBL" id="OCX68923.1"/>
    </source>
</evidence>
<comment type="caution">
    <text evidence="1">The sequence shown here is derived from an EMBL/GenBank/DDBJ whole genome shotgun (WGS) entry which is preliminary data.</text>
</comment>
<name>A0A1C2J1Q3_ACITH</name>
<protein>
    <submittedName>
        <fullName evidence="1">Uncharacterized protein</fullName>
    </submittedName>
</protein>
<evidence type="ECO:0000313" key="2">
    <source>
        <dbReference type="Proteomes" id="UP000095008"/>
    </source>
</evidence>
<reference evidence="1" key="1">
    <citation type="journal article" date="2016" name="Int. J. Mol. Sci.">
        <title>Comparative genomics of the extreme acidophile Acidithiobacillus thiooxidans reveals intraspecific divergence and niche adaptation.</title>
        <authorList>
            <person name="Zhang X."/>
            <person name="Feng X."/>
            <person name="Tao J."/>
            <person name="Ma L."/>
            <person name="Xiao Y."/>
            <person name="Liang Y."/>
            <person name="Liu X."/>
            <person name="Yin H."/>
        </authorList>
    </citation>
    <scope>NUCLEOTIDE SEQUENCE [LARGE SCALE GENOMIC DNA]</scope>
    <source>
        <strain evidence="1">DXS-W</strain>
    </source>
</reference>
<dbReference type="EMBL" id="LWRY01000243">
    <property type="protein sequence ID" value="OCX68923.1"/>
    <property type="molecule type" value="Genomic_DNA"/>
</dbReference>
<proteinExistence type="predicted"/>
<sequence length="100" mass="11591">MTWHQTWWIRLQKICIHLYQYVQQENQREYQNIHQSVFSTDYSLDFIAGRLLRGIQGGGFVPRIIGVLQSADTISDAVVSPANKRINAAIQQIPTFPWAF</sequence>
<dbReference type="AlphaFoldDB" id="A0A1C2J1Q3"/>
<gene>
    <name evidence="1" type="ORF">A6M23_16535</name>
</gene>
<accession>A0A1C2J1Q3</accession>
<organism evidence="1 2">
    <name type="scientific">Acidithiobacillus thiooxidans</name>
    <name type="common">Thiobacillus thiooxidans</name>
    <dbReference type="NCBI Taxonomy" id="930"/>
    <lineage>
        <taxon>Bacteria</taxon>
        <taxon>Pseudomonadati</taxon>
        <taxon>Pseudomonadota</taxon>
        <taxon>Acidithiobacillia</taxon>
        <taxon>Acidithiobacillales</taxon>
        <taxon>Acidithiobacillaceae</taxon>
        <taxon>Acidithiobacillus</taxon>
    </lineage>
</organism>
<dbReference type="Proteomes" id="UP000095008">
    <property type="component" value="Unassembled WGS sequence"/>
</dbReference>